<dbReference type="SMART" id="SM00248">
    <property type="entry name" value="ANK"/>
    <property type="match status" value="6"/>
</dbReference>
<dbReference type="GO" id="GO:0004674">
    <property type="term" value="F:protein serine/threonine kinase activity"/>
    <property type="evidence" value="ECO:0007669"/>
    <property type="project" value="UniProtKB-KW"/>
</dbReference>
<dbReference type="AlphaFoldDB" id="A0A1V6UXU3"/>
<feature type="repeat" description="ANK" evidence="6">
    <location>
        <begin position="419"/>
        <end position="455"/>
    </location>
</feature>
<keyword evidence="1" id="KW-0723">Serine/threonine-protein kinase</keyword>
<evidence type="ECO:0000313" key="8">
    <source>
        <dbReference type="EMBL" id="OQE43232.1"/>
    </source>
</evidence>
<evidence type="ECO:0000256" key="5">
    <source>
        <dbReference type="ARBA" id="ARBA00022840"/>
    </source>
</evidence>
<dbReference type="InterPro" id="IPR002110">
    <property type="entry name" value="Ankyrin_rpt"/>
</dbReference>
<keyword evidence="9" id="KW-1185">Reference proteome</keyword>
<dbReference type="PANTHER" id="PTHR24349">
    <property type="entry name" value="SERINE/THREONINE-PROTEIN KINASE"/>
    <property type="match status" value="1"/>
</dbReference>
<reference evidence="9" key="1">
    <citation type="journal article" date="2017" name="Nat. Microbiol.">
        <title>Global analysis of biosynthetic gene clusters reveals vast potential of secondary metabolite production in Penicillium species.</title>
        <authorList>
            <person name="Nielsen J.C."/>
            <person name="Grijseels S."/>
            <person name="Prigent S."/>
            <person name="Ji B."/>
            <person name="Dainat J."/>
            <person name="Nielsen K.F."/>
            <person name="Frisvad J.C."/>
            <person name="Workman M."/>
            <person name="Nielsen J."/>
        </authorList>
    </citation>
    <scope>NUCLEOTIDE SEQUENCE [LARGE SCALE GENOMIC DNA]</scope>
    <source>
        <strain evidence="9">IBT 31321</strain>
    </source>
</reference>
<name>A0A1V6UXU3_9EURO</name>
<feature type="repeat" description="ANK" evidence="6">
    <location>
        <begin position="505"/>
        <end position="537"/>
    </location>
</feature>
<dbReference type="Gene3D" id="1.10.510.10">
    <property type="entry name" value="Transferase(Phosphotransferase) domain 1"/>
    <property type="match status" value="1"/>
</dbReference>
<feature type="domain" description="Protein kinase" evidence="7">
    <location>
        <begin position="1"/>
        <end position="289"/>
    </location>
</feature>
<evidence type="ECO:0000256" key="1">
    <source>
        <dbReference type="ARBA" id="ARBA00022527"/>
    </source>
</evidence>
<dbReference type="Proteomes" id="UP000191500">
    <property type="component" value="Unassembled WGS sequence"/>
</dbReference>
<dbReference type="PROSITE" id="PS50297">
    <property type="entry name" value="ANK_REP_REGION"/>
    <property type="match status" value="4"/>
</dbReference>
<comment type="caution">
    <text evidence="8">The sequence shown here is derived from an EMBL/GenBank/DDBJ whole genome shotgun (WGS) entry which is preliminary data.</text>
</comment>
<evidence type="ECO:0000256" key="2">
    <source>
        <dbReference type="ARBA" id="ARBA00022679"/>
    </source>
</evidence>
<dbReference type="InterPro" id="IPR011009">
    <property type="entry name" value="Kinase-like_dom_sf"/>
</dbReference>
<dbReference type="InterPro" id="IPR008271">
    <property type="entry name" value="Ser/Thr_kinase_AS"/>
</dbReference>
<dbReference type="PROSITE" id="PS50011">
    <property type="entry name" value="PROTEIN_KINASE_DOM"/>
    <property type="match status" value="1"/>
</dbReference>
<dbReference type="EMBL" id="MDDG01000003">
    <property type="protein sequence ID" value="OQE43232.1"/>
    <property type="molecule type" value="Genomic_DNA"/>
</dbReference>
<evidence type="ECO:0000313" key="9">
    <source>
        <dbReference type="Proteomes" id="UP000191500"/>
    </source>
</evidence>
<keyword evidence="4" id="KW-0418">Kinase</keyword>
<feature type="repeat" description="ANK" evidence="6">
    <location>
        <begin position="538"/>
        <end position="572"/>
    </location>
</feature>
<dbReference type="GO" id="GO:0005524">
    <property type="term" value="F:ATP binding"/>
    <property type="evidence" value="ECO:0007669"/>
    <property type="project" value="UniProtKB-KW"/>
</dbReference>
<dbReference type="Gene3D" id="1.25.40.20">
    <property type="entry name" value="Ankyrin repeat-containing domain"/>
    <property type="match status" value="2"/>
</dbReference>
<sequence>MEHEILAERFKLNITVLSNDRCKEVTFKPSTREHGKQERGVLIWSRKRDLTDNVYVEESQSGELRAVKRVARHDKHHNQSETHSKKLFVDFKGWFPFQNYVCFVMEYCRYGDISQCFASPLPETETKEICAQLLEALSILHSLGITHRDIKPQNVLVVQKSPIQVKLADFGVSKLTQENTELRTRIGSNGYIAPEIYGLLDNMKESSSYTSAVDMWSLGCLLYYVLTKLTPFSTFLMLQHYINGQLSFPEMPLYEKGVSIDGRSYIRRLLRPLPESRPKASDGLLTEWIIPMNGDRSPEPLHNPEVIIKSLSAPVREEIDSHGQGQRVKDFDSTIKSRSSEPEMDFLSLELWTMVKQENTHHGEQRLRILLDDGANPNILHMGHTSLHLAVMSGPKAKAVRWVKILLDYGARMDILDGYGHTVLHSAIQGIMWKSGCEKLQLLLDRGVDVNVKDKNGDHPFVQMISVTSFPHASTINVSERSTDSIPMFESLLDHGVSLESDLGKGFTPLFVACIHKNIPLMKVLVRRGASLNPIADNGETILHPAAYNFPDNEDVFRFLLEHGCDPNTRSSEGTPLHFAVQKRGNLEAVKLLLKYGARVNEEDDNKRTPLMRAAEHKFNNIVISYLIMHGAKGDTGSLDVRRRVQRAQFWHNLTGKLRFGD</sequence>
<evidence type="ECO:0000256" key="3">
    <source>
        <dbReference type="ARBA" id="ARBA00022741"/>
    </source>
</evidence>
<protein>
    <recommendedName>
        <fullName evidence="7">Protein kinase domain-containing protein</fullName>
    </recommendedName>
</protein>
<dbReference type="PROSITE" id="PS50088">
    <property type="entry name" value="ANK_REPEAT"/>
    <property type="match status" value="5"/>
</dbReference>
<gene>
    <name evidence="8" type="ORF">PENCOP_c003G07261</name>
</gene>
<dbReference type="PROSITE" id="PS00108">
    <property type="entry name" value="PROTEIN_KINASE_ST"/>
    <property type="match status" value="1"/>
</dbReference>
<keyword evidence="3" id="KW-0547">Nucleotide-binding</keyword>
<organism evidence="8 9">
    <name type="scientific">Penicillium coprophilum</name>
    <dbReference type="NCBI Taxonomy" id="36646"/>
    <lineage>
        <taxon>Eukaryota</taxon>
        <taxon>Fungi</taxon>
        <taxon>Dikarya</taxon>
        <taxon>Ascomycota</taxon>
        <taxon>Pezizomycotina</taxon>
        <taxon>Eurotiomycetes</taxon>
        <taxon>Eurotiomycetidae</taxon>
        <taxon>Eurotiales</taxon>
        <taxon>Aspergillaceae</taxon>
        <taxon>Penicillium</taxon>
    </lineage>
</organism>
<dbReference type="SUPFAM" id="SSF56112">
    <property type="entry name" value="Protein kinase-like (PK-like)"/>
    <property type="match status" value="1"/>
</dbReference>
<accession>A0A1V6UXU3</accession>
<keyword evidence="5" id="KW-0067">ATP-binding</keyword>
<evidence type="ECO:0000256" key="6">
    <source>
        <dbReference type="PROSITE-ProRule" id="PRU00023"/>
    </source>
</evidence>
<keyword evidence="2" id="KW-0808">Transferase</keyword>
<dbReference type="Pfam" id="PF12796">
    <property type="entry name" value="Ank_2"/>
    <property type="match status" value="3"/>
</dbReference>
<dbReference type="SMART" id="SM00220">
    <property type="entry name" value="S_TKc"/>
    <property type="match status" value="1"/>
</dbReference>
<feature type="repeat" description="ANK" evidence="6">
    <location>
        <begin position="572"/>
        <end position="605"/>
    </location>
</feature>
<dbReference type="Pfam" id="PF00069">
    <property type="entry name" value="Pkinase"/>
    <property type="match status" value="1"/>
</dbReference>
<evidence type="ECO:0000259" key="7">
    <source>
        <dbReference type="PROSITE" id="PS50011"/>
    </source>
</evidence>
<dbReference type="SUPFAM" id="SSF48403">
    <property type="entry name" value="Ankyrin repeat"/>
    <property type="match status" value="1"/>
</dbReference>
<feature type="repeat" description="ANK" evidence="6">
    <location>
        <begin position="382"/>
        <end position="418"/>
    </location>
</feature>
<keyword evidence="6" id="KW-0040">ANK repeat</keyword>
<dbReference type="STRING" id="36646.A0A1V6UXU3"/>
<proteinExistence type="predicted"/>
<dbReference type="InterPro" id="IPR050205">
    <property type="entry name" value="CDPK_Ser/Thr_kinases"/>
</dbReference>
<dbReference type="InterPro" id="IPR036770">
    <property type="entry name" value="Ankyrin_rpt-contain_sf"/>
</dbReference>
<evidence type="ECO:0000256" key="4">
    <source>
        <dbReference type="ARBA" id="ARBA00022777"/>
    </source>
</evidence>
<dbReference type="InterPro" id="IPR000719">
    <property type="entry name" value="Prot_kinase_dom"/>
</dbReference>